<dbReference type="RefSeq" id="WP_377004436.1">
    <property type="nucleotide sequence ID" value="NZ_JBHSGG010000026.1"/>
</dbReference>
<name>A0ABV9NMZ6_9GAMM</name>
<proteinExistence type="predicted"/>
<dbReference type="Pfam" id="PF10905">
    <property type="entry name" value="DUF2695"/>
    <property type="match status" value="1"/>
</dbReference>
<organism evidence="1 2">
    <name type="scientific">Coralloluteibacterium thermophilum</name>
    <dbReference type="NCBI Taxonomy" id="2707049"/>
    <lineage>
        <taxon>Bacteria</taxon>
        <taxon>Pseudomonadati</taxon>
        <taxon>Pseudomonadota</taxon>
        <taxon>Gammaproteobacteria</taxon>
        <taxon>Lysobacterales</taxon>
        <taxon>Lysobacteraceae</taxon>
        <taxon>Coralloluteibacterium</taxon>
    </lineage>
</organism>
<protein>
    <submittedName>
        <fullName evidence="1">DUF2695 domain-containing protein</fullName>
    </submittedName>
</protein>
<evidence type="ECO:0000313" key="1">
    <source>
        <dbReference type="EMBL" id="MFC4728405.1"/>
    </source>
</evidence>
<dbReference type="InterPro" id="IPR024248">
    <property type="entry name" value="DUF2695"/>
</dbReference>
<evidence type="ECO:0000313" key="2">
    <source>
        <dbReference type="Proteomes" id="UP001595892"/>
    </source>
</evidence>
<sequence>MADKTEVQRRKELRRAAEAKQRASEEAGLPVSKETLWALFDYLDESLADGCDHSLRITEQFLSSRKIQSELVVPWLGEYGGFCDCEVLFNVEERWGRQ</sequence>
<accession>A0ABV9NMZ6</accession>
<keyword evidence="2" id="KW-1185">Reference proteome</keyword>
<gene>
    <name evidence="1" type="ORF">ACFO3Q_09495</name>
</gene>
<reference evidence="2" key="1">
    <citation type="journal article" date="2019" name="Int. J. Syst. Evol. Microbiol.">
        <title>The Global Catalogue of Microorganisms (GCM) 10K type strain sequencing project: providing services to taxonomists for standard genome sequencing and annotation.</title>
        <authorList>
            <consortium name="The Broad Institute Genomics Platform"/>
            <consortium name="The Broad Institute Genome Sequencing Center for Infectious Disease"/>
            <person name="Wu L."/>
            <person name="Ma J."/>
        </authorList>
    </citation>
    <scope>NUCLEOTIDE SEQUENCE [LARGE SCALE GENOMIC DNA]</scope>
    <source>
        <strain evidence="2">CGMCC 1.13574</strain>
    </source>
</reference>
<dbReference type="Proteomes" id="UP001595892">
    <property type="component" value="Unassembled WGS sequence"/>
</dbReference>
<dbReference type="EMBL" id="JBHSGG010000026">
    <property type="protein sequence ID" value="MFC4728405.1"/>
    <property type="molecule type" value="Genomic_DNA"/>
</dbReference>
<comment type="caution">
    <text evidence="1">The sequence shown here is derived from an EMBL/GenBank/DDBJ whole genome shotgun (WGS) entry which is preliminary data.</text>
</comment>